<dbReference type="AlphaFoldDB" id="A0A7Z0VLS1"/>
<dbReference type="Pfam" id="PF08856">
    <property type="entry name" value="DUF1826"/>
    <property type="match status" value="1"/>
</dbReference>
<proteinExistence type="predicted"/>
<dbReference type="OrthoDB" id="5342505at2"/>
<dbReference type="Proteomes" id="UP000094769">
    <property type="component" value="Unassembled WGS sequence"/>
</dbReference>
<gene>
    <name evidence="1" type="ORF">CODIS_22880</name>
</gene>
<keyword evidence="2" id="KW-1185">Reference proteome</keyword>
<organism evidence="1 2">
    <name type="scientific">Candidatus Thiodiazotropha endolucinida</name>
    <dbReference type="NCBI Taxonomy" id="1655433"/>
    <lineage>
        <taxon>Bacteria</taxon>
        <taxon>Pseudomonadati</taxon>
        <taxon>Pseudomonadota</taxon>
        <taxon>Gammaproteobacteria</taxon>
        <taxon>Chromatiales</taxon>
        <taxon>Sedimenticolaceae</taxon>
        <taxon>Candidatus Thiodiazotropha</taxon>
    </lineage>
</organism>
<protein>
    <recommendedName>
        <fullName evidence="3">DUF1826 domain-containing protein</fullName>
    </recommendedName>
</protein>
<dbReference type="RefSeq" id="WP_069124875.1">
    <property type="nucleotide sequence ID" value="NZ_MARB01000011.1"/>
</dbReference>
<evidence type="ECO:0000313" key="1">
    <source>
        <dbReference type="EMBL" id="ODJ87576.1"/>
    </source>
</evidence>
<dbReference type="EMBL" id="MARB01000011">
    <property type="protein sequence ID" value="ODJ87576.1"/>
    <property type="molecule type" value="Genomic_DNA"/>
</dbReference>
<accession>A0A7Z0VLS1</accession>
<dbReference type="InterPro" id="IPR014955">
    <property type="entry name" value="DUF1826"/>
</dbReference>
<evidence type="ECO:0008006" key="3">
    <source>
        <dbReference type="Google" id="ProtNLM"/>
    </source>
</evidence>
<name>A0A7Z0VLS1_9GAMM</name>
<evidence type="ECO:0000313" key="2">
    <source>
        <dbReference type="Proteomes" id="UP000094769"/>
    </source>
</evidence>
<sequence length="221" mass="24780">MYQILTPQESATSTPGATSHIIGDSPDVLHQILDPGVNLSLWQRLPQTAITRELSILQASHLPDVRCPASLDSFDDDVSALLRQQGLDPLVFTNWRKDLRRLADLYFSLSDDRDVTLRLVTTDDDECRRFHVDRTNLRLLCTYRGPGTEWLTNDQVDRLAQATGAPNEDIIRFGIPSQFEPFWVGILKGDAFPDNASHGLVHRSPPIKGSGQTRVLFCLDC</sequence>
<reference evidence="1 2" key="1">
    <citation type="submission" date="2016-06" db="EMBL/GenBank/DDBJ databases">
        <title>Genome sequence of endosymbiont of Candidatus Endolucinida thiodiazotropha.</title>
        <authorList>
            <person name="Poehlein A."/>
            <person name="Koenig S."/>
            <person name="Heiden S.E."/>
            <person name="Thuermer A."/>
            <person name="Voget S."/>
            <person name="Daniel R."/>
            <person name="Markert S."/>
            <person name="Gros O."/>
            <person name="Schweder T."/>
        </authorList>
    </citation>
    <scope>NUCLEOTIDE SEQUENCE [LARGE SCALE GENOMIC DNA]</scope>
    <source>
        <strain evidence="1 2">COS</strain>
    </source>
</reference>
<comment type="caution">
    <text evidence="1">The sequence shown here is derived from an EMBL/GenBank/DDBJ whole genome shotgun (WGS) entry which is preliminary data.</text>
</comment>